<evidence type="ECO:0000313" key="1">
    <source>
        <dbReference type="EMBL" id="JAG24931.1"/>
    </source>
</evidence>
<reference evidence="1" key="1">
    <citation type="journal article" date="2014" name="PLoS ONE">
        <title>Transcriptome-Based Identification of ABC Transporters in the Western Tarnished Plant Bug Lygus hesperus.</title>
        <authorList>
            <person name="Hull J.J."/>
            <person name="Chaney K."/>
            <person name="Geib S.M."/>
            <person name="Fabrick J.A."/>
            <person name="Brent C.S."/>
            <person name="Walsh D."/>
            <person name="Lavine L.C."/>
        </authorList>
    </citation>
    <scope>NUCLEOTIDE SEQUENCE</scope>
</reference>
<reference evidence="1" key="2">
    <citation type="submission" date="2014-07" db="EMBL/GenBank/DDBJ databases">
        <authorList>
            <person name="Hull J."/>
        </authorList>
    </citation>
    <scope>NUCLEOTIDE SEQUENCE</scope>
</reference>
<organism evidence="1">
    <name type="scientific">Lygus hesperus</name>
    <name type="common">Western plant bug</name>
    <dbReference type="NCBI Taxonomy" id="30085"/>
    <lineage>
        <taxon>Eukaryota</taxon>
        <taxon>Metazoa</taxon>
        <taxon>Ecdysozoa</taxon>
        <taxon>Arthropoda</taxon>
        <taxon>Hexapoda</taxon>
        <taxon>Insecta</taxon>
        <taxon>Pterygota</taxon>
        <taxon>Neoptera</taxon>
        <taxon>Paraneoptera</taxon>
        <taxon>Hemiptera</taxon>
        <taxon>Heteroptera</taxon>
        <taxon>Panheteroptera</taxon>
        <taxon>Cimicomorpha</taxon>
        <taxon>Miridae</taxon>
        <taxon>Mirini</taxon>
        <taxon>Lygus</taxon>
    </lineage>
</organism>
<proteinExistence type="predicted"/>
<sequence length="115" mass="13452">LKSQSAKLERIDNRYRRRNLIFTGIKYELNADLGRMIQRFIAEVLQVSPDPVIEEIIPLGRGPNKPLLVKFSNSNNVISVLKSTGRLRNTNYGVSRDYSDEIRESRRYLFLVRRE</sequence>
<dbReference type="AlphaFoldDB" id="A0A0A9XZX6"/>
<feature type="non-terminal residue" evidence="1">
    <location>
        <position position="115"/>
    </location>
</feature>
<dbReference type="EMBL" id="GBHO01018673">
    <property type="protein sequence ID" value="JAG24931.1"/>
    <property type="molecule type" value="Transcribed_RNA"/>
</dbReference>
<accession>A0A0A9XZX6</accession>
<protein>
    <submittedName>
        <fullName evidence="1">Protein cft1</fullName>
    </submittedName>
</protein>
<name>A0A0A9XZX6_LYGHE</name>
<gene>
    <name evidence="1" type="primary">cft1_0</name>
    <name evidence="1" type="ORF">CM83_104825</name>
</gene>
<feature type="non-terminal residue" evidence="1">
    <location>
        <position position="1"/>
    </location>
</feature>